<proteinExistence type="predicted"/>
<feature type="transmembrane region" description="Helical" evidence="1">
    <location>
        <begin position="58"/>
        <end position="78"/>
    </location>
</feature>
<keyword evidence="1" id="KW-1133">Transmembrane helix</keyword>
<dbReference type="Proteomes" id="UP000066284">
    <property type="component" value="Chromosome 1"/>
</dbReference>
<dbReference type="AlphaFoldDB" id="A0A0S4KUX1"/>
<keyword evidence="1" id="KW-0812">Transmembrane</keyword>
<accession>A0A0S4KUX1</accession>
<keyword evidence="1" id="KW-0472">Membrane</keyword>
<evidence type="ECO:0000313" key="2">
    <source>
        <dbReference type="EMBL" id="CUQ66246.1"/>
    </source>
</evidence>
<dbReference type="EMBL" id="LN885086">
    <property type="protein sequence ID" value="CUQ66246.1"/>
    <property type="molecule type" value="Genomic_DNA"/>
</dbReference>
<protein>
    <submittedName>
        <fullName evidence="2">Uncharacterized protein</fullName>
    </submittedName>
</protein>
<dbReference type="KEGG" id="nio:NITINOP_1271"/>
<organism evidence="2 3">
    <name type="scientific">Candidatus Nitrospira inopinata</name>
    <dbReference type="NCBI Taxonomy" id="1715989"/>
    <lineage>
        <taxon>Bacteria</taxon>
        <taxon>Pseudomonadati</taxon>
        <taxon>Nitrospirota</taxon>
        <taxon>Nitrospiria</taxon>
        <taxon>Nitrospirales</taxon>
        <taxon>Nitrospiraceae</taxon>
        <taxon>Nitrospira</taxon>
    </lineage>
</organism>
<dbReference type="STRING" id="1715989.NITINOP_1271"/>
<keyword evidence="3" id="KW-1185">Reference proteome</keyword>
<sequence>MDQSSFLQGEEDLLQKFNRDRLASRNRSSLHWNFFPMDRKINGSHDAVQGPPGYFHSFIYILYYSRMNCSFIMFLLALSSLNFRVIRQPLGVV</sequence>
<gene>
    <name evidence="2" type="ORF">NITINOP_1271</name>
</gene>
<name>A0A0S4KUX1_9BACT</name>
<evidence type="ECO:0000313" key="3">
    <source>
        <dbReference type="Proteomes" id="UP000066284"/>
    </source>
</evidence>
<evidence type="ECO:0000256" key="1">
    <source>
        <dbReference type="SAM" id="Phobius"/>
    </source>
</evidence>
<reference evidence="3" key="1">
    <citation type="submission" date="2015-09" db="EMBL/GenBank/DDBJ databases">
        <authorList>
            <person name="Daims H."/>
        </authorList>
    </citation>
    <scope>NUCLEOTIDE SEQUENCE [LARGE SCALE GENOMIC DNA]</scope>
</reference>